<keyword evidence="5" id="KW-1015">Disulfide bond</keyword>
<evidence type="ECO:0000313" key="10">
    <source>
        <dbReference type="EMBL" id="KAK1682036.1"/>
    </source>
</evidence>
<organism evidence="10 11">
    <name type="scientific">Lolium multiflorum</name>
    <name type="common">Italian ryegrass</name>
    <name type="synonym">Lolium perenne subsp. multiflorum</name>
    <dbReference type="NCBI Taxonomy" id="4521"/>
    <lineage>
        <taxon>Eukaryota</taxon>
        <taxon>Viridiplantae</taxon>
        <taxon>Streptophyta</taxon>
        <taxon>Embryophyta</taxon>
        <taxon>Tracheophyta</taxon>
        <taxon>Spermatophyta</taxon>
        <taxon>Magnoliopsida</taxon>
        <taxon>Liliopsida</taxon>
        <taxon>Poales</taxon>
        <taxon>Poaceae</taxon>
        <taxon>BOP clade</taxon>
        <taxon>Pooideae</taxon>
        <taxon>Poodae</taxon>
        <taxon>Poeae</taxon>
        <taxon>Poeae Chloroplast Group 2 (Poeae type)</taxon>
        <taxon>Loliodinae</taxon>
        <taxon>Loliinae</taxon>
        <taxon>Lolium</taxon>
    </lineage>
</organism>
<feature type="domain" description="Thioredoxin" evidence="9">
    <location>
        <begin position="8"/>
        <end position="114"/>
    </location>
</feature>
<name>A0AAD8WXE7_LOLMU</name>
<dbReference type="SUPFAM" id="SSF52833">
    <property type="entry name" value="Thioredoxin-like"/>
    <property type="match status" value="1"/>
</dbReference>
<evidence type="ECO:0000256" key="8">
    <source>
        <dbReference type="SAM" id="MobiDB-lite"/>
    </source>
</evidence>
<dbReference type="CDD" id="cd02947">
    <property type="entry name" value="TRX_family"/>
    <property type="match status" value="1"/>
</dbReference>
<dbReference type="Gene3D" id="3.40.30.10">
    <property type="entry name" value="Glutaredoxin"/>
    <property type="match status" value="1"/>
</dbReference>
<dbReference type="EMBL" id="JAUUTY010000002">
    <property type="protein sequence ID" value="KAK1682036.1"/>
    <property type="molecule type" value="Genomic_DNA"/>
</dbReference>
<dbReference type="Pfam" id="PF00085">
    <property type="entry name" value="Thioredoxin"/>
    <property type="match status" value="1"/>
</dbReference>
<evidence type="ECO:0000256" key="2">
    <source>
        <dbReference type="ARBA" id="ARBA00022448"/>
    </source>
</evidence>
<reference evidence="10" key="1">
    <citation type="submission" date="2023-07" db="EMBL/GenBank/DDBJ databases">
        <title>A chromosome-level genome assembly of Lolium multiflorum.</title>
        <authorList>
            <person name="Chen Y."/>
            <person name="Copetti D."/>
            <person name="Kolliker R."/>
            <person name="Studer B."/>
        </authorList>
    </citation>
    <scope>NUCLEOTIDE SEQUENCE</scope>
    <source>
        <strain evidence="10">02402/16</strain>
        <tissue evidence="10">Leaf</tissue>
    </source>
</reference>
<comment type="caution">
    <text evidence="10">The sequence shown here is derived from an EMBL/GenBank/DDBJ whole genome shotgun (WGS) entry which is preliminary data.</text>
</comment>
<evidence type="ECO:0000256" key="3">
    <source>
        <dbReference type="ARBA" id="ARBA00022490"/>
    </source>
</evidence>
<dbReference type="PANTHER" id="PTHR10438:SF453">
    <property type="entry name" value="THIOREDOXIN H4-RELATED"/>
    <property type="match status" value="1"/>
</dbReference>
<evidence type="ECO:0000256" key="7">
    <source>
        <dbReference type="ARBA" id="ARBA00038353"/>
    </source>
</evidence>
<keyword evidence="6" id="KW-0676">Redox-active center</keyword>
<dbReference type="PANTHER" id="PTHR10438">
    <property type="entry name" value="THIOREDOXIN"/>
    <property type="match status" value="1"/>
</dbReference>
<feature type="region of interest" description="Disordered" evidence="8">
    <location>
        <begin position="142"/>
        <end position="162"/>
    </location>
</feature>
<keyword evidence="11" id="KW-1185">Reference proteome</keyword>
<dbReference type="GO" id="GO:0005737">
    <property type="term" value="C:cytoplasm"/>
    <property type="evidence" value="ECO:0007669"/>
    <property type="project" value="UniProtKB-SubCell"/>
</dbReference>
<protein>
    <recommendedName>
        <fullName evidence="9">Thioredoxin domain-containing protein</fullName>
    </recommendedName>
</protein>
<comment type="subcellular location">
    <subcellularLocation>
        <location evidence="1">Cytoplasm</location>
    </subcellularLocation>
</comment>
<keyword evidence="3" id="KW-0963">Cytoplasm</keyword>
<dbReference type="PROSITE" id="PS00194">
    <property type="entry name" value="THIOREDOXIN_1"/>
    <property type="match status" value="1"/>
</dbReference>
<evidence type="ECO:0000313" key="11">
    <source>
        <dbReference type="Proteomes" id="UP001231189"/>
    </source>
</evidence>
<dbReference type="InterPro" id="IPR050620">
    <property type="entry name" value="Thioredoxin_H-type-like"/>
</dbReference>
<sequence>MAAEEGMVIACDTKEKFEANMAKGKETGNLVIIDFTAKWCGPCRLIAPAFAQYAKEFPGAIFLTVDVDELTDVTEEYKITAMPTFVFIKNGKKACTIVSNNRDTIHKKIVALIGSSSAPKKKEDKHRHGDDGIRGLAISKATGLTKDRQDDEHTSLEDQDLPIRGVKVTHTYKKRVADLSTVRRSTRIKKQNEST</sequence>
<accession>A0AAD8WXE7</accession>
<dbReference type="AlphaFoldDB" id="A0AAD8WXE7"/>
<gene>
    <name evidence="10" type="ORF">QYE76_042884</name>
</gene>
<dbReference type="InterPro" id="IPR017937">
    <property type="entry name" value="Thioredoxin_CS"/>
</dbReference>
<proteinExistence type="inferred from homology"/>
<evidence type="ECO:0000256" key="6">
    <source>
        <dbReference type="ARBA" id="ARBA00023284"/>
    </source>
</evidence>
<feature type="compositionally biased region" description="Basic and acidic residues" evidence="8">
    <location>
        <begin position="145"/>
        <end position="156"/>
    </location>
</feature>
<dbReference type="InterPro" id="IPR013766">
    <property type="entry name" value="Thioredoxin_domain"/>
</dbReference>
<dbReference type="Proteomes" id="UP001231189">
    <property type="component" value="Unassembled WGS sequence"/>
</dbReference>
<evidence type="ECO:0000259" key="9">
    <source>
        <dbReference type="PROSITE" id="PS51352"/>
    </source>
</evidence>
<evidence type="ECO:0000256" key="5">
    <source>
        <dbReference type="ARBA" id="ARBA00023157"/>
    </source>
</evidence>
<evidence type="ECO:0000256" key="1">
    <source>
        <dbReference type="ARBA" id="ARBA00004496"/>
    </source>
</evidence>
<evidence type="ECO:0000256" key="4">
    <source>
        <dbReference type="ARBA" id="ARBA00022982"/>
    </source>
</evidence>
<dbReference type="PRINTS" id="PR00421">
    <property type="entry name" value="THIOREDOXIN"/>
</dbReference>
<keyword evidence="4" id="KW-0249">Electron transport</keyword>
<dbReference type="FunFam" id="3.40.30.10:FF:000245">
    <property type="entry name" value="Thioredoxin"/>
    <property type="match status" value="1"/>
</dbReference>
<comment type="similarity">
    <text evidence="7">Belongs to the thioredoxin family. Plant H-type subfamily.</text>
</comment>
<dbReference type="PROSITE" id="PS51352">
    <property type="entry name" value="THIOREDOXIN_2"/>
    <property type="match status" value="1"/>
</dbReference>
<dbReference type="InterPro" id="IPR036249">
    <property type="entry name" value="Thioredoxin-like_sf"/>
</dbReference>
<keyword evidence="2" id="KW-0813">Transport</keyword>